<gene>
    <name evidence="2" type="ORF">FA045_17090</name>
</gene>
<dbReference type="PROSITE" id="PS51257">
    <property type="entry name" value="PROKAR_LIPOPROTEIN"/>
    <property type="match status" value="1"/>
</dbReference>
<evidence type="ECO:0000256" key="1">
    <source>
        <dbReference type="SAM" id="MobiDB-lite"/>
    </source>
</evidence>
<feature type="compositionally biased region" description="Low complexity" evidence="1">
    <location>
        <begin position="57"/>
        <end position="71"/>
    </location>
</feature>
<organism evidence="2 3">
    <name type="scientific">Pedobacter cryotolerans</name>
    <dbReference type="NCBI Taxonomy" id="2571270"/>
    <lineage>
        <taxon>Bacteria</taxon>
        <taxon>Pseudomonadati</taxon>
        <taxon>Bacteroidota</taxon>
        <taxon>Sphingobacteriia</taxon>
        <taxon>Sphingobacteriales</taxon>
        <taxon>Sphingobacteriaceae</taxon>
        <taxon>Pedobacter</taxon>
    </lineage>
</organism>
<dbReference type="AlphaFoldDB" id="A0A4V5NX00"/>
<proteinExistence type="predicted"/>
<protein>
    <submittedName>
        <fullName evidence="2">Uncharacterized protein</fullName>
    </submittedName>
</protein>
<sequence>MKNILIILAFAGMVTLGCNTNQKNDAADADSNRIDTSMTNQSSENMNNGAMGDTTGMSNDTTNMDTSNNMQ</sequence>
<evidence type="ECO:0000313" key="3">
    <source>
        <dbReference type="Proteomes" id="UP000310477"/>
    </source>
</evidence>
<dbReference type="EMBL" id="SWBO01000014">
    <property type="protein sequence ID" value="TKB97103.1"/>
    <property type="molecule type" value="Genomic_DNA"/>
</dbReference>
<feature type="compositionally biased region" description="Polar residues" evidence="1">
    <location>
        <begin position="34"/>
        <end position="48"/>
    </location>
</feature>
<comment type="caution">
    <text evidence="2">The sequence shown here is derived from an EMBL/GenBank/DDBJ whole genome shotgun (WGS) entry which is preliminary data.</text>
</comment>
<accession>A0A4V5NX00</accession>
<reference evidence="2 3" key="1">
    <citation type="submission" date="2019-04" db="EMBL/GenBank/DDBJ databases">
        <title>Pedobacter sp. AR-2-6 sp. nov., isolated from Arctic soil.</title>
        <authorList>
            <person name="Dahal R.H."/>
            <person name="Kim D.-U."/>
        </authorList>
    </citation>
    <scope>NUCLEOTIDE SEQUENCE [LARGE SCALE GENOMIC DNA]</scope>
    <source>
        <strain evidence="2 3">AR-2-6</strain>
    </source>
</reference>
<keyword evidence="3" id="KW-1185">Reference proteome</keyword>
<dbReference type="RefSeq" id="WP_136878302.1">
    <property type="nucleotide sequence ID" value="NZ_SWBO01000014.1"/>
</dbReference>
<evidence type="ECO:0000313" key="2">
    <source>
        <dbReference type="EMBL" id="TKB97103.1"/>
    </source>
</evidence>
<name>A0A4V5NX00_9SPHI</name>
<dbReference type="Proteomes" id="UP000310477">
    <property type="component" value="Unassembled WGS sequence"/>
</dbReference>
<feature type="region of interest" description="Disordered" evidence="1">
    <location>
        <begin position="21"/>
        <end position="71"/>
    </location>
</feature>